<dbReference type="Pfam" id="PF00892">
    <property type="entry name" value="EamA"/>
    <property type="match status" value="2"/>
</dbReference>
<dbReference type="Gene3D" id="3.40.50.970">
    <property type="match status" value="1"/>
</dbReference>
<reference evidence="13 14" key="1">
    <citation type="journal article" date="2013" name="ISME J.">
        <title>A metabolic model for members of the genus Tetrasphaera involved in enhanced biological phosphorus removal.</title>
        <authorList>
            <person name="Kristiansen R."/>
            <person name="Nguyen H.T.T."/>
            <person name="Saunders A.M."/>
            <person name="Nielsen J.L."/>
            <person name="Wimmer R."/>
            <person name="Le V.Q."/>
            <person name="McIlroy S.J."/>
            <person name="Petrovski S."/>
            <person name="Seviour R.J."/>
            <person name="Calteau A."/>
            <person name="Nielsen K.L."/>
            <person name="Nielsen P.H."/>
        </authorList>
    </citation>
    <scope>NUCLEOTIDE SEQUENCE [LARGE SCALE GENOMIC DNA]</scope>
    <source>
        <strain evidence="13 14">Ben110</strain>
    </source>
</reference>
<dbReference type="PANTHER" id="PTHR48084:SF4">
    <property type="entry name" value="2-OXOGLUTARATE OXIDOREDUCTASE SUBUNIT KORB"/>
    <property type="match status" value="1"/>
</dbReference>
<dbReference type="STRING" id="1193182.BN11_870008"/>
<keyword evidence="7" id="KW-0560">Oxidoreductase</keyword>
<evidence type="ECO:0000256" key="1">
    <source>
        <dbReference type="ARBA" id="ARBA00004651"/>
    </source>
</evidence>
<keyword evidence="3" id="KW-0813">Transport</keyword>
<evidence type="ECO:0000259" key="12">
    <source>
        <dbReference type="Pfam" id="PF02775"/>
    </source>
</evidence>
<feature type="transmembrane region" description="Helical" evidence="10">
    <location>
        <begin position="567"/>
        <end position="590"/>
    </location>
</feature>
<dbReference type="Proteomes" id="UP000035763">
    <property type="component" value="Unassembled WGS sequence"/>
</dbReference>
<feature type="transmembrane region" description="Helical" evidence="10">
    <location>
        <begin position="602"/>
        <end position="621"/>
    </location>
</feature>
<organism evidence="13 14">
    <name type="scientific">Nostocoides australiense Ben110</name>
    <dbReference type="NCBI Taxonomy" id="1193182"/>
    <lineage>
        <taxon>Bacteria</taxon>
        <taxon>Bacillati</taxon>
        <taxon>Actinomycetota</taxon>
        <taxon>Actinomycetes</taxon>
        <taxon>Micrococcales</taxon>
        <taxon>Intrasporangiaceae</taxon>
        <taxon>Nostocoides</taxon>
    </lineage>
</organism>
<feature type="transmembrane region" description="Helical" evidence="10">
    <location>
        <begin position="656"/>
        <end position="674"/>
    </location>
</feature>
<evidence type="ECO:0000256" key="10">
    <source>
        <dbReference type="SAM" id="Phobius"/>
    </source>
</evidence>
<dbReference type="GO" id="GO:0045333">
    <property type="term" value="P:cellular respiration"/>
    <property type="evidence" value="ECO:0007669"/>
    <property type="project" value="UniProtKB-ARBA"/>
</dbReference>
<dbReference type="InterPro" id="IPR037185">
    <property type="entry name" value="EmrE-like"/>
</dbReference>
<feature type="transmembrane region" description="Helical" evidence="10">
    <location>
        <begin position="427"/>
        <end position="444"/>
    </location>
</feature>
<dbReference type="EMBL" id="CAJA01000515">
    <property type="protein sequence ID" value="CCH75656.1"/>
    <property type="molecule type" value="Genomic_DNA"/>
</dbReference>
<dbReference type="NCBIfam" id="TIGR00688">
    <property type="entry name" value="rarD"/>
    <property type="match status" value="1"/>
</dbReference>
<evidence type="ECO:0000259" key="11">
    <source>
        <dbReference type="Pfam" id="PF00892"/>
    </source>
</evidence>
<evidence type="ECO:0000256" key="7">
    <source>
        <dbReference type="ARBA" id="ARBA00023002"/>
    </source>
</evidence>
<gene>
    <name evidence="13" type="ORF">BN11_870008</name>
</gene>
<proteinExistence type="inferred from homology"/>
<keyword evidence="14" id="KW-1185">Reference proteome</keyword>
<feature type="transmembrane region" description="Helical" evidence="10">
    <location>
        <begin position="538"/>
        <end position="555"/>
    </location>
</feature>
<evidence type="ECO:0000256" key="5">
    <source>
        <dbReference type="ARBA" id="ARBA00022692"/>
    </source>
</evidence>
<evidence type="ECO:0000256" key="3">
    <source>
        <dbReference type="ARBA" id="ARBA00022448"/>
    </source>
</evidence>
<dbReference type="GO" id="GO:0016625">
    <property type="term" value="F:oxidoreductase activity, acting on the aldehyde or oxo group of donors, iron-sulfur protein as acceptor"/>
    <property type="evidence" value="ECO:0007669"/>
    <property type="project" value="UniProtKB-ARBA"/>
</dbReference>
<dbReference type="AlphaFoldDB" id="W6K313"/>
<accession>W6K313</accession>
<dbReference type="InterPro" id="IPR011766">
    <property type="entry name" value="TPP_enzyme_TPP-bd"/>
</dbReference>
<dbReference type="SUPFAM" id="SSF52518">
    <property type="entry name" value="Thiamin diphosphate-binding fold (THDP-binding)"/>
    <property type="match status" value="1"/>
</dbReference>
<protein>
    <submittedName>
        <fullName evidence="13">Protein rarD (Modular protein)</fullName>
    </submittedName>
</protein>
<feature type="compositionally biased region" description="Basic and acidic residues" evidence="9">
    <location>
        <begin position="9"/>
        <end position="21"/>
    </location>
</feature>
<dbReference type="InterPro" id="IPR000620">
    <property type="entry name" value="EamA_dom"/>
</dbReference>
<dbReference type="SUPFAM" id="SSF103481">
    <property type="entry name" value="Multidrug resistance efflux transporter EmrE"/>
    <property type="match status" value="2"/>
</dbReference>
<name>W6K313_9MICO</name>
<dbReference type="InterPro" id="IPR004626">
    <property type="entry name" value="RarD"/>
</dbReference>
<dbReference type="GO" id="GO:0005886">
    <property type="term" value="C:plasma membrane"/>
    <property type="evidence" value="ECO:0007669"/>
    <property type="project" value="UniProtKB-SubCell"/>
</dbReference>
<comment type="similarity">
    <text evidence="2">Belongs to the EamA transporter family.</text>
</comment>
<evidence type="ECO:0000313" key="13">
    <source>
        <dbReference type="EMBL" id="CCH75656.1"/>
    </source>
</evidence>
<evidence type="ECO:0000256" key="9">
    <source>
        <dbReference type="SAM" id="MobiDB-lite"/>
    </source>
</evidence>
<feature type="domain" description="EamA" evidence="11">
    <location>
        <begin position="397"/>
        <end position="531"/>
    </location>
</feature>
<comment type="subcellular location">
    <subcellularLocation>
        <location evidence="1">Cell membrane</location>
        <topology evidence="1">Multi-pass membrane protein</topology>
    </subcellularLocation>
</comment>
<evidence type="ECO:0000313" key="14">
    <source>
        <dbReference type="Proteomes" id="UP000035763"/>
    </source>
</evidence>
<evidence type="ECO:0000256" key="2">
    <source>
        <dbReference type="ARBA" id="ARBA00007362"/>
    </source>
</evidence>
<feature type="transmembrane region" description="Helical" evidence="10">
    <location>
        <begin position="464"/>
        <end position="485"/>
    </location>
</feature>
<evidence type="ECO:0000256" key="4">
    <source>
        <dbReference type="ARBA" id="ARBA00022475"/>
    </source>
</evidence>
<dbReference type="GO" id="GO:0000287">
    <property type="term" value="F:magnesium ion binding"/>
    <property type="evidence" value="ECO:0007669"/>
    <property type="project" value="UniProtKB-ARBA"/>
</dbReference>
<feature type="compositionally biased region" description="Basic residues" evidence="9">
    <location>
        <begin position="358"/>
        <end position="372"/>
    </location>
</feature>
<dbReference type="InterPro" id="IPR051457">
    <property type="entry name" value="2-oxoacid:Fd_oxidoreductase"/>
</dbReference>
<dbReference type="GO" id="GO:0030976">
    <property type="term" value="F:thiamine pyrophosphate binding"/>
    <property type="evidence" value="ECO:0007669"/>
    <property type="project" value="InterPro"/>
</dbReference>
<feature type="transmembrane region" description="Helical" evidence="10">
    <location>
        <begin position="628"/>
        <end position="650"/>
    </location>
</feature>
<evidence type="ECO:0000256" key="6">
    <source>
        <dbReference type="ARBA" id="ARBA00022989"/>
    </source>
</evidence>
<feature type="transmembrane region" description="Helical" evidence="10">
    <location>
        <begin position="516"/>
        <end position="532"/>
    </location>
</feature>
<feature type="transmembrane region" description="Helical" evidence="10">
    <location>
        <begin position="491"/>
        <end position="509"/>
    </location>
</feature>
<keyword evidence="4" id="KW-1003">Cell membrane</keyword>
<sequence>MAAPLGTTTDERPIEQHRGESVDLGMPLPRGLEGMHRLGGDAKLTKKDYTSDQEVRWCPGCGDYIILNTVQSFLPELGLRKENIVFVSGIGCSSRFPYYLDTYGMHSIHGRAPAIATGLATSRPDLSVWVVTGDGDALSIGGNHLIHALRRNVNMTILLFNNRIYGLTKGQYSPTSEQGKITKSTPAGSVDTPFNPVSLALGAEATFVARSLDNDRAHLTEILKAAAAHRGTALVEIYQNCPIFNDGAFDAIKDRDQQQARLVHLAQGQPVTVGAEDDRKVLVREGGKLVFVPEAEAGDREVIVHDPTDPDPSRQFELSRIDDSSMTHVPMGIFRQVERPTYDDLVRGQIEAAVTTRRTGHRRRPRRPARRQGHLDRRVTPPPAVARSSEADRVRRGTAYGLLAYGIWGIFPIYFHALKPAGAWEILAHRIVWTMLLCLAILAVRRDWAWMRTVARSRRLSLGLIAAALVIAANWVIYVFAVLSGHTYEAALGYFLNPLVTVALGVVILGEGLRPLQWLAVAVGAIAAIYLALEGGHFPWIAISLALSFGTYGLLKKRLGVALDPWHSLFAETAVLTPVAALILILVAGAGDATYGASPGHTTLLTLAGIITAVPLLLFAAAAQRVPLVTIGLIQFMTPVMQLLVGVIVLHEHVSGRLWVGFGIVWIALLLLTIDSLQAARRARGIPPLDPAAA</sequence>
<dbReference type="PANTHER" id="PTHR48084">
    <property type="entry name" value="2-OXOGLUTARATE OXIDOREDUCTASE SUBUNIT KORB-RELATED"/>
    <property type="match status" value="1"/>
</dbReference>
<feature type="domain" description="Thiamine pyrophosphate enzyme TPP-binding" evidence="12">
    <location>
        <begin position="90"/>
        <end position="237"/>
    </location>
</feature>
<feature type="transmembrane region" description="Helical" evidence="10">
    <location>
        <begin position="397"/>
        <end position="415"/>
    </location>
</feature>
<keyword evidence="5 10" id="KW-0812">Transmembrane</keyword>
<dbReference type="Pfam" id="PF02775">
    <property type="entry name" value="TPP_enzyme_C"/>
    <property type="match status" value="1"/>
</dbReference>
<keyword evidence="6 10" id="KW-1133">Transmembrane helix</keyword>
<keyword evidence="8 10" id="KW-0472">Membrane</keyword>
<evidence type="ECO:0000256" key="8">
    <source>
        <dbReference type="ARBA" id="ARBA00023136"/>
    </source>
</evidence>
<comment type="caution">
    <text evidence="13">The sequence shown here is derived from an EMBL/GenBank/DDBJ whole genome shotgun (WGS) entry which is preliminary data.</text>
</comment>
<feature type="region of interest" description="Disordered" evidence="9">
    <location>
        <begin position="1"/>
        <end position="26"/>
    </location>
</feature>
<feature type="domain" description="EamA" evidence="11">
    <location>
        <begin position="541"/>
        <end position="673"/>
    </location>
</feature>
<dbReference type="CDD" id="cd03375">
    <property type="entry name" value="TPP_OGFOR"/>
    <property type="match status" value="1"/>
</dbReference>
<feature type="region of interest" description="Disordered" evidence="9">
    <location>
        <begin position="353"/>
        <end position="390"/>
    </location>
</feature>
<dbReference type="InterPro" id="IPR029061">
    <property type="entry name" value="THDP-binding"/>
</dbReference>